<dbReference type="RefSeq" id="WP_318350493.1">
    <property type="nucleotide sequence ID" value="NZ_AP018694.1"/>
</dbReference>
<organism evidence="3 4">
    <name type="scientific">Aquipluma nitroreducens</name>
    <dbReference type="NCBI Taxonomy" id="2010828"/>
    <lineage>
        <taxon>Bacteria</taxon>
        <taxon>Pseudomonadati</taxon>
        <taxon>Bacteroidota</taxon>
        <taxon>Bacteroidia</taxon>
        <taxon>Marinilabiliales</taxon>
        <taxon>Prolixibacteraceae</taxon>
        <taxon>Aquipluma</taxon>
    </lineage>
</organism>
<feature type="domain" description="DUF2520" evidence="2">
    <location>
        <begin position="127"/>
        <end position="251"/>
    </location>
</feature>
<protein>
    <recommendedName>
        <fullName evidence="5">DUF2520 domain-containing protein</fullName>
    </recommendedName>
</protein>
<evidence type="ECO:0000313" key="3">
    <source>
        <dbReference type="EMBL" id="BBE17503.1"/>
    </source>
</evidence>
<name>A0A5K7S7G9_9BACT</name>
<accession>A0A5K7S7G9</accession>
<dbReference type="Pfam" id="PF10728">
    <property type="entry name" value="DUF2520"/>
    <property type="match status" value="1"/>
</dbReference>
<dbReference type="InterPro" id="IPR037108">
    <property type="entry name" value="TM1727-like_C_sf"/>
</dbReference>
<dbReference type="EMBL" id="AP018694">
    <property type="protein sequence ID" value="BBE17503.1"/>
    <property type="molecule type" value="Genomic_DNA"/>
</dbReference>
<dbReference type="Gene3D" id="1.10.1040.20">
    <property type="entry name" value="ProC-like, C-terminal domain"/>
    <property type="match status" value="1"/>
</dbReference>
<keyword evidence="4" id="KW-1185">Reference proteome</keyword>
<dbReference type="SUPFAM" id="SSF51735">
    <property type="entry name" value="NAD(P)-binding Rossmann-fold domains"/>
    <property type="match status" value="1"/>
</dbReference>
<sequence>MIKNVVIIGAGNLATQLALSLHEKGILVKQVYSRKTEAASELARKVNASFTNDLSQLLPETDLYIIAVKDSAIQEVLENIWLRDDQLIVHTAGSVPMNILEGFSANYGVFYPLQTFSKSRKIDFSDIPICIEANHPFNLLKLEKLGKMLSTSVNQINSEERKTLHLAAVFVNNFVNHLYAIGADILHDKKLDFDLLKPLIRETAEKIVSLHPIDAQTGPAKRNDQDTIKTQLKMLQDRPEFQKIYSFATESIFRLQQKHDHDLL</sequence>
<evidence type="ECO:0000259" key="2">
    <source>
        <dbReference type="Pfam" id="PF10728"/>
    </source>
</evidence>
<evidence type="ECO:0008006" key="5">
    <source>
        <dbReference type="Google" id="ProtNLM"/>
    </source>
</evidence>
<feature type="domain" description="Pyrroline-5-carboxylate reductase catalytic N-terminal" evidence="1">
    <location>
        <begin position="5"/>
        <end position="90"/>
    </location>
</feature>
<dbReference type="PANTHER" id="PTHR40459">
    <property type="entry name" value="CONSERVED HYPOTHETICAL ALANINE AND LEUCINE RICH PROTEIN"/>
    <property type="match status" value="1"/>
</dbReference>
<gene>
    <name evidence="3" type="ORF">AQPE_1654</name>
</gene>
<proteinExistence type="predicted"/>
<evidence type="ECO:0000313" key="4">
    <source>
        <dbReference type="Proteomes" id="UP001193389"/>
    </source>
</evidence>
<reference evidence="3" key="1">
    <citation type="journal article" date="2020" name="Int. J. Syst. Evol. Microbiol.">
        <title>Aquipluma nitroreducens gen. nov. sp. nov., a novel facultatively anaerobic bacterium isolated from a freshwater lake.</title>
        <authorList>
            <person name="Watanabe M."/>
            <person name="Kojima H."/>
            <person name="Fukui M."/>
        </authorList>
    </citation>
    <scope>NUCLEOTIDE SEQUENCE</scope>
    <source>
        <strain evidence="3">MeG22</strain>
    </source>
</reference>
<dbReference type="Gene3D" id="3.40.50.720">
    <property type="entry name" value="NAD(P)-binding Rossmann-like Domain"/>
    <property type="match status" value="1"/>
</dbReference>
<evidence type="ECO:0000259" key="1">
    <source>
        <dbReference type="Pfam" id="PF03807"/>
    </source>
</evidence>
<dbReference type="InterPro" id="IPR008927">
    <property type="entry name" value="6-PGluconate_DH-like_C_sf"/>
</dbReference>
<dbReference type="PANTHER" id="PTHR40459:SF1">
    <property type="entry name" value="CONSERVED HYPOTHETICAL ALANINE AND LEUCINE RICH PROTEIN"/>
    <property type="match status" value="1"/>
</dbReference>
<dbReference type="InterPro" id="IPR028939">
    <property type="entry name" value="P5C_Rdtase_cat_N"/>
</dbReference>
<dbReference type="AlphaFoldDB" id="A0A5K7S7G9"/>
<dbReference type="KEGG" id="anf:AQPE_1654"/>
<dbReference type="InterPro" id="IPR018931">
    <property type="entry name" value="DUF2520"/>
</dbReference>
<dbReference type="Proteomes" id="UP001193389">
    <property type="component" value="Chromosome"/>
</dbReference>
<dbReference type="SUPFAM" id="SSF48179">
    <property type="entry name" value="6-phosphogluconate dehydrogenase C-terminal domain-like"/>
    <property type="match status" value="1"/>
</dbReference>
<dbReference type="Pfam" id="PF03807">
    <property type="entry name" value="F420_oxidored"/>
    <property type="match status" value="1"/>
</dbReference>
<dbReference type="InterPro" id="IPR036291">
    <property type="entry name" value="NAD(P)-bd_dom_sf"/>
</dbReference>